<dbReference type="NCBIfam" id="NF033536">
    <property type="entry name" value="lasso_PqqD_Bac"/>
    <property type="match status" value="1"/>
</dbReference>
<dbReference type="STRING" id="512399.A8709_04970"/>
<dbReference type="EMBL" id="LYPC01000028">
    <property type="protein sequence ID" value="OCT11054.1"/>
    <property type="molecule type" value="Genomic_DNA"/>
</dbReference>
<dbReference type="AlphaFoldDB" id="A0A1C0ZSJ5"/>
<dbReference type="Proteomes" id="UP000093309">
    <property type="component" value="Unassembled WGS sequence"/>
</dbReference>
<sequence length="98" mass="11227">MIKQATLTIVDIVEQGKGNIVSNMGEDKVMLNVQHNKYYNLGEVGGRIWELIASPTVIAEIILTLISEYQVEKEQCEEHVIGFLEHLLKEELIYVREK</sequence>
<gene>
    <name evidence="1" type="ORF">A8709_04970</name>
</gene>
<dbReference type="InterPro" id="IPR008792">
    <property type="entry name" value="PQQD"/>
</dbReference>
<proteinExistence type="predicted"/>
<protein>
    <submittedName>
        <fullName evidence="1">Metallophosphoesterase</fullName>
    </submittedName>
</protein>
<comment type="caution">
    <text evidence="1">The sequence shown here is derived from an EMBL/GenBank/DDBJ whole genome shotgun (WGS) entry which is preliminary data.</text>
</comment>
<keyword evidence="2" id="KW-1185">Reference proteome</keyword>
<dbReference type="RefSeq" id="WP_065857743.1">
    <property type="nucleotide sequence ID" value="NZ_LYPC01000028.1"/>
</dbReference>
<name>A0A1C0ZSJ5_9BACL</name>
<dbReference type="Pfam" id="PF05402">
    <property type="entry name" value="PqqD"/>
    <property type="match status" value="1"/>
</dbReference>
<organism evidence="1 2">
    <name type="scientific">Paenibacillus pectinilyticus</name>
    <dbReference type="NCBI Taxonomy" id="512399"/>
    <lineage>
        <taxon>Bacteria</taxon>
        <taxon>Bacillati</taxon>
        <taxon>Bacillota</taxon>
        <taxon>Bacilli</taxon>
        <taxon>Bacillales</taxon>
        <taxon>Paenibacillaceae</taxon>
        <taxon>Paenibacillus</taxon>
    </lineage>
</organism>
<evidence type="ECO:0000313" key="2">
    <source>
        <dbReference type="Proteomes" id="UP000093309"/>
    </source>
</evidence>
<evidence type="ECO:0000313" key="1">
    <source>
        <dbReference type="EMBL" id="OCT11054.1"/>
    </source>
</evidence>
<reference evidence="2" key="1">
    <citation type="submission" date="2016-05" db="EMBL/GenBank/DDBJ databases">
        <title>Paenibacillus oryzae. sp. nov., isolated from the rice root.</title>
        <authorList>
            <person name="Zhang J."/>
            <person name="Zhang X."/>
        </authorList>
    </citation>
    <scope>NUCLEOTIDE SEQUENCE [LARGE SCALE GENOMIC DNA]</scope>
    <source>
        <strain evidence="2">KCTC13222</strain>
    </source>
</reference>
<accession>A0A1C0ZSJ5</accession>
<dbReference type="OrthoDB" id="1495225at2"/>
<dbReference type="InterPro" id="IPR041881">
    <property type="entry name" value="PqqD_sf"/>
</dbReference>
<dbReference type="Gene3D" id="1.10.10.1150">
    <property type="entry name" value="Coenzyme PQQ synthesis protein D (PqqD)"/>
    <property type="match status" value="1"/>
</dbReference>